<name>A0A382W8L2_9ZZZZ</name>
<protein>
    <submittedName>
        <fullName evidence="1">Uncharacterized protein</fullName>
    </submittedName>
</protein>
<gene>
    <name evidence="1" type="ORF">METZ01_LOCUS407893</name>
</gene>
<feature type="non-terminal residue" evidence="1">
    <location>
        <position position="1"/>
    </location>
</feature>
<reference evidence="1" key="1">
    <citation type="submission" date="2018-05" db="EMBL/GenBank/DDBJ databases">
        <authorList>
            <person name="Lanie J.A."/>
            <person name="Ng W.-L."/>
            <person name="Kazmierczak K.M."/>
            <person name="Andrzejewski T.M."/>
            <person name="Davidsen T.M."/>
            <person name="Wayne K.J."/>
            <person name="Tettelin H."/>
            <person name="Glass J.I."/>
            <person name="Rusch D."/>
            <person name="Podicherti R."/>
            <person name="Tsui H.-C.T."/>
            <person name="Winkler M.E."/>
        </authorList>
    </citation>
    <scope>NUCLEOTIDE SEQUENCE</scope>
</reference>
<dbReference type="EMBL" id="UINC01157834">
    <property type="protein sequence ID" value="SVD55039.1"/>
    <property type="molecule type" value="Genomic_DNA"/>
</dbReference>
<accession>A0A382W8L2</accession>
<organism evidence="1">
    <name type="scientific">marine metagenome</name>
    <dbReference type="NCBI Taxonomy" id="408172"/>
    <lineage>
        <taxon>unclassified sequences</taxon>
        <taxon>metagenomes</taxon>
        <taxon>ecological metagenomes</taxon>
    </lineage>
</organism>
<evidence type="ECO:0000313" key="1">
    <source>
        <dbReference type="EMBL" id="SVD55039.1"/>
    </source>
</evidence>
<proteinExistence type="predicted"/>
<dbReference type="AlphaFoldDB" id="A0A382W8L2"/>
<sequence>VPHLEFRGTEHTTTVTSTHPLGFPMGVSLKQEKLPRLEGASFIFGAGEKERLKFVWG</sequence>
<feature type="non-terminal residue" evidence="1">
    <location>
        <position position="57"/>
    </location>
</feature>